<feature type="domain" description="Putative zinc-finger" evidence="1">
    <location>
        <begin position="4"/>
        <end position="37"/>
    </location>
</feature>
<sequence length="82" mass="9866">MLNCREITENADRYLDKEMGFLERLQMRLHLMMCRHCTRYVEQLKATIAMLRDLRLEQPAEESRERLVEVLRGDGGRPPLRY</sequence>
<reference evidence="2 3" key="1">
    <citation type="journal article" date="2014" name="Genome Announc.">
        <title>Draft Genome Sequence of Lutibaculum baratangense Strain AMV1T, Isolated from a Mud Volcano in Andamans, India.</title>
        <authorList>
            <person name="Singh A."/>
            <person name="Sreenivas A."/>
            <person name="Sathyanarayana Reddy G."/>
            <person name="Pinnaka A.K."/>
            <person name="Shivaji S."/>
        </authorList>
    </citation>
    <scope>NUCLEOTIDE SEQUENCE [LARGE SCALE GENOMIC DNA]</scope>
    <source>
        <strain evidence="2 3">AMV1</strain>
    </source>
</reference>
<dbReference type="InterPro" id="IPR027383">
    <property type="entry name" value="Znf_put"/>
</dbReference>
<organism evidence="2 3">
    <name type="scientific">Lutibaculum baratangense AMV1</name>
    <dbReference type="NCBI Taxonomy" id="631454"/>
    <lineage>
        <taxon>Bacteria</taxon>
        <taxon>Pseudomonadati</taxon>
        <taxon>Pseudomonadota</taxon>
        <taxon>Alphaproteobacteria</taxon>
        <taxon>Hyphomicrobiales</taxon>
        <taxon>Tepidamorphaceae</taxon>
        <taxon>Lutibaculum</taxon>
    </lineage>
</organism>
<dbReference type="Proteomes" id="UP000017819">
    <property type="component" value="Unassembled WGS sequence"/>
</dbReference>
<evidence type="ECO:0000313" key="2">
    <source>
        <dbReference type="EMBL" id="ESR24644.1"/>
    </source>
</evidence>
<dbReference type="eggNOG" id="COG5660">
    <property type="taxonomic scope" value="Bacteria"/>
</dbReference>
<comment type="caution">
    <text evidence="2">The sequence shown here is derived from an EMBL/GenBank/DDBJ whole genome shotgun (WGS) entry which is preliminary data.</text>
</comment>
<dbReference type="RefSeq" id="WP_023432453.1">
    <property type="nucleotide sequence ID" value="NZ_AWXZ01000030.1"/>
</dbReference>
<evidence type="ECO:0000259" key="1">
    <source>
        <dbReference type="Pfam" id="PF13490"/>
    </source>
</evidence>
<gene>
    <name evidence="2" type="ORF">N177_2324</name>
</gene>
<evidence type="ECO:0000313" key="3">
    <source>
        <dbReference type="Proteomes" id="UP000017819"/>
    </source>
</evidence>
<dbReference type="EMBL" id="AWXZ01000030">
    <property type="protein sequence ID" value="ESR24644.1"/>
    <property type="molecule type" value="Genomic_DNA"/>
</dbReference>
<dbReference type="Gene3D" id="1.10.10.1320">
    <property type="entry name" value="Anti-sigma factor, zinc-finger domain"/>
    <property type="match status" value="1"/>
</dbReference>
<accession>V4RGZ6</accession>
<keyword evidence="3" id="KW-1185">Reference proteome</keyword>
<dbReference type="STRING" id="631454.N177_2324"/>
<proteinExistence type="predicted"/>
<name>V4RGZ6_9HYPH</name>
<dbReference type="InterPro" id="IPR041916">
    <property type="entry name" value="Anti_sigma_zinc_sf"/>
</dbReference>
<dbReference type="AlphaFoldDB" id="V4RGZ6"/>
<protein>
    <recommendedName>
        <fullName evidence="1">Putative zinc-finger domain-containing protein</fullName>
    </recommendedName>
</protein>
<dbReference type="Pfam" id="PF13490">
    <property type="entry name" value="zf-HC2"/>
    <property type="match status" value="1"/>
</dbReference>
<dbReference type="OrthoDB" id="8374021at2"/>